<dbReference type="Proteomes" id="UP000292884">
    <property type="component" value="Unassembled WGS sequence"/>
</dbReference>
<comment type="caution">
    <text evidence="4">The sequence shown here is derived from an EMBL/GenBank/DDBJ whole genome shotgun (WGS) entry which is preliminary data.</text>
</comment>
<evidence type="ECO:0000313" key="5">
    <source>
        <dbReference type="Proteomes" id="UP000292884"/>
    </source>
</evidence>
<evidence type="ECO:0000256" key="2">
    <source>
        <dbReference type="SAM" id="SignalP"/>
    </source>
</evidence>
<comment type="similarity">
    <text evidence="1">Belongs to the glycosyl hydrolase 16 family.</text>
</comment>
<dbReference type="InterPro" id="IPR050546">
    <property type="entry name" value="Glycosyl_Hydrlase_16"/>
</dbReference>
<dbReference type="InterPro" id="IPR013320">
    <property type="entry name" value="ConA-like_dom_sf"/>
</dbReference>
<keyword evidence="4" id="KW-0378">Hydrolase</keyword>
<evidence type="ECO:0000259" key="3">
    <source>
        <dbReference type="PROSITE" id="PS51762"/>
    </source>
</evidence>
<dbReference type="OrthoDB" id="9809583at2"/>
<feature type="chain" id="PRO_5020752485" evidence="2">
    <location>
        <begin position="27"/>
        <end position="290"/>
    </location>
</feature>
<dbReference type="Pfam" id="PF00722">
    <property type="entry name" value="Glyco_hydro_16"/>
    <property type="match status" value="1"/>
</dbReference>
<sequence length="290" mass="33625">MRRQNKIHLALSLSLICMLSCTVRKANVEPKIADYSNEGYQLVWADEFEQDGMPNSKNWTYEKGFVRNEELQWYQPENAFCKNGLLVIEAKKEQKPNPLYTQGSKDWRRNRKNIEYTSACVITKGLQSWQYGRFEMRGKIDVNNGLWPAFWTLGVAGRWPANGEIDIMEYYKGKILSNIASLGKDGKPKWFSETKAVKELGGNAWAEKFHVWRMDWDSENISLFVDDVLYVKVTLTQLQNDNKEGLNPFKQKHYILLDLALGGLNGGDLNGTKFPNRMEVDYVRVYQKEN</sequence>
<dbReference type="PANTHER" id="PTHR10963:SF55">
    <property type="entry name" value="GLYCOSIDE HYDROLASE FAMILY 16 PROTEIN"/>
    <property type="match status" value="1"/>
</dbReference>
<evidence type="ECO:0000256" key="1">
    <source>
        <dbReference type="ARBA" id="ARBA00006865"/>
    </source>
</evidence>
<name>A0A4R0MXT7_9SPHI</name>
<dbReference type="PROSITE" id="PS51762">
    <property type="entry name" value="GH16_2"/>
    <property type="match status" value="1"/>
</dbReference>
<proteinExistence type="inferred from homology"/>
<keyword evidence="2" id="KW-0732">Signal</keyword>
<dbReference type="Gene3D" id="2.60.120.200">
    <property type="match status" value="1"/>
</dbReference>
<dbReference type="CDD" id="cd08023">
    <property type="entry name" value="GH16_laminarinase_like"/>
    <property type="match status" value="1"/>
</dbReference>
<dbReference type="GO" id="GO:0005975">
    <property type="term" value="P:carbohydrate metabolic process"/>
    <property type="evidence" value="ECO:0007669"/>
    <property type="project" value="InterPro"/>
</dbReference>
<dbReference type="AlphaFoldDB" id="A0A4R0MXT7"/>
<feature type="domain" description="GH16" evidence="3">
    <location>
        <begin position="33"/>
        <end position="290"/>
    </location>
</feature>
<accession>A0A4R0MXT7</accession>
<dbReference type="InterPro" id="IPR000757">
    <property type="entry name" value="Beta-glucanase-like"/>
</dbReference>
<feature type="signal peptide" evidence="2">
    <location>
        <begin position="1"/>
        <end position="26"/>
    </location>
</feature>
<dbReference type="EMBL" id="SJSK01000002">
    <property type="protein sequence ID" value="TCC91707.1"/>
    <property type="molecule type" value="Genomic_DNA"/>
</dbReference>
<dbReference type="SUPFAM" id="SSF49899">
    <property type="entry name" value="Concanavalin A-like lectins/glucanases"/>
    <property type="match status" value="1"/>
</dbReference>
<organism evidence="4 5">
    <name type="scientific">Pedobacter frigiditerrae</name>
    <dbReference type="NCBI Taxonomy" id="2530452"/>
    <lineage>
        <taxon>Bacteria</taxon>
        <taxon>Pseudomonadati</taxon>
        <taxon>Bacteroidota</taxon>
        <taxon>Sphingobacteriia</taxon>
        <taxon>Sphingobacteriales</taxon>
        <taxon>Sphingobacteriaceae</taxon>
        <taxon>Pedobacter</taxon>
    </lineage>
</organism>
<evidence type="ECO:0000313" key="4">
    <source>
        <dbReference type="EMBL" id="TCC91707.1"/>
    </source>
</evidence>
<dbReference type="GO" id="GO:0004553">
    <property type="term" value="F:hydrolase activity, hydrolyzing O-glycosyl compounds"/>
    <property type="evidence" value="ECO:0007669"/>
    <property type="project" value="InterPro"/>
</dbReference>
<keyword evidence="5" id="KW-1185">Reference proteome</keyword>
<reference evidence="4 5" key="1">
    <citation type="submission" date="2019-02" db="EMBL/GenBank/DDBJ databases">
        <title>Pedobacter sp. RP-1-13 sp. nov., isolated from Arctic soil.</title>
        <authorList>
            <person name="Dahal R.H."/>
        </authorList>
    </citation>
    <scope>NUCLEOTIDE SEQUENCE [LARGE SCALE GENOMIC DNA]</scope>
    <source>
        <strain evidence="4 5">RP-1-13</strain>
    </source>
</reference>
<dbReference type="PANTHER" id="PTHR10963">
    <property type="entry name" value="GLYCOSYL HYDROLASE-RELATED"/>
    <property type="match status" value="1"/>
</dbReference>
<gene>
    <name evidence="4" type="ORF">EZ428_08080</name>
</gene>
<protein>
    <submittedName>
        <fullName evidence="4">Glycoside hydrolase family 16 protein</fullName>
    </submittedName>
</protein>